<dbReference type="GeneID" id="106743391"/>
<evidence type="ECO:0000313" key="2">
    <source>
        <dbReference type="Proteomes" id="UP000515204"/>
    </source>
</evidence>
<feature type="non-terminal residue" evidence="3">
    <location>
        <position position="234"/>
    </location>
</feature>
<evidence type="ECO:0000313" key="3">
    <source>
        <dbReference type="RefSeq" id="XP_014472658.1"/>
    </source>
</evidence>
<evidence type="ECO:0000256" key="1">
    <source>
        <dbReference type="SAM" id="MobiDB-lite"/>
    </source>
</evidence>
<dbReference type="AlphaFoldDB" id="A0A6P3X2Y9"/>
<keyword evidence="2" id="KW-1185">Reference proteome</keyword>
<reference evidence="3" key="1">
    <citation type="submission" date="2025-08" db="UniProtKB">
        <authorList>
            <consortium name="RefSeq"/>
        </authorList>
    </citation>
    <scope>IDENTIFICATION</scope>
</reference>
<dbReference type="KEGG" id="dqu:106743391"/>
<sequence length="234" mass="25837">MFQFQYGAGGRSNQLAASAPRVKLRRACQQQQHHQHYQLAQRPFVSTSANCRGDEPRPRTMPAKPATRISDNPKGSLKQRSAMVTSTASALPSNVTRHFVRTMNGGYLNNPESPYVSHHQQAIRDYLNQTMPLPAQRHLRARDRAIYQATGGRNNLVDRSCTVAADVGTTGDHRRAARGQGGRLQQRHSVDAGCIDQRKLSSTCDRSKFLDSSSQRHGVIAASVYKELCNGSIG</sequence>
<dbReference type="Proteomes" id="UP000515204">
    <property type="component" value="Unplaced"/>
</dbReference>
<name>A0A6P3X2Y9_DINQU</name>
<dbReference type="RefSeq" id="XP_014472658.1">
    <property type="nucleotide sequence ID" value="XM_014617172.1"/>
</dbReference>
<gene>
    <name evidence="3" type="primary">LOC106743391</name>
</gene>
<protein>
    <submittedName>
        <fullName evidence="3">Uncharacterized protein LOC106743391</fullName>
    </submittedName>
</protein>
<feature type="region of interest" description="Disordered" evidence="1">
    <location>
        <begin position="46"/>
        <end position="77"/>
    </location>
</feature>
<organism evidence="2 3">
    <name type="scientific">Dinoponera quadriceps</name>
    <name type="common">South American ant</name>
    <dbReference type="NCBI Taxonomy" id="609295"/>
    <lineage>
        <taxon>Eukaryota</taxon>
        <taxon>Metazoa</taxon>
        <taxon>Ecdysozoa</taxon>
        <taxon>Arthropoda</taxon>
        <taxon>Hexapoda</taxon>
        <taxon>Insecta</taxon>
        <taxon>Pterygota</taxon>
        <taxon>Neoptera</taxon>
        <taxon>Endopterygota</taxon>
        <taxon>Hymenoptera</taxon>
        <taxon>Apocrita</taxon>
        <taxon>Aculeata</taxon>
        <taxon>Formicoidea</taxon>
        <taxon>Formicidae</taxon>
        <taxon>Ponerinae</taxon>
        <taxon>Ponerini</taxon>
        <taxon>Dinoponera</taxon>
    </lineage>
</organism>
<proteinExistence type="predicted"/>
<accession>A0A6P3X2Y9</accession>